<evidence type="ECO:0000256" key="2">
    <source>
        <dbReference type="ARBA" id="ARBA00023242"/>
    </source>
</evidence>
<feature type="DNA-binding region" description="HMG box" evidence="3">
    <location>
        <begin position="78"/>
        <end position="147"/>
    </location>
</feature>
<evidence type="ECO:0000313" key="7">
    <source>
        <dbReference type="Proteomes" id="UP001556367"/>
    </source>
</evidence>
<sequence length="481" mass="53604">MVAVRIKQQAWHDDPNTGCTEPDSPLGIAFAENVTPVTYHDPPSHPSATAGPFMTSGDAPKRRRERPPHHRKRPDDHIPRPPNAFILYRSWCIKGGSVPESVETNHSVISKIIGRMWKALPKAERDVWSTRARVALEEHRARYPKYSFRPSLPKREPGCKRKVREMKPKDEVRCAKIAELLAEGKTGEELNRAVEEFDRHHVPEIVTRFDAPLTETAYQPSGSEPPEVQRAPPIPAKRKPRASSTRSSRASSTAVDRAKEAKPLPQHPVHNPYPEISSPLPKEEPIFPFGGFSFEAAATPMPELEYASALCRPTDTSSPFLFPSDVAMPEPRRMLSIDTTFLRDWSTCASPVSSIDSSSPATPYVGDNHLVLQPARFSPQTPSMYGMDAGLSVMEPTSYLQLDRSASVAYENSCDYETPCDLATPYEGYTPLAVSYETGEMYMSTSVPSISLYPPEPIVAHESQEHDMGYSMYMSLPQCPM</sequence>
<evidence type="ECO:0000256" key="3">
    <source>
        <dbReference type="PROSITE-ProRule" id="PRU00267"/>
    </source>
</evidence>
<evidence type="ECO:0000259" key="5">
    <source>
        <dbReference type="PROSITE" id="PS50118"/>
    </source>
</evidence>
<feature type="region of interest" description="Disordered" evidence="4">
    <location>
        <begin position="216"/>
        <end position="280"/>
    </location>
</feature>
<dbReference type="SUPFAM" id="SSF47095">
    <property type="entry name" value="HMG-box"/>
    <property type="match status" value="1"/>
</dbReference>
<accession>A0ABR3JCA5</accession>
<organism evidence="6 7">
    <name type="scientific">Hohenbuehelia grisea</name>
    <dbReference type="NCBI Taxonomy" id="104357"/>
    <lineage>
        <taxon>Eukaryota</taxon>
        <taxon>Fungi</taxon>
        <taxon>Dikarya</taxon>
        <taxon>Basidiomycota</taxon>
        <taxon>Agaricomycotina</taxon>
        <taxon>Agaricomycetes</taxon>
        <taxon>Agaricomycetidae</taxon>
        <taxon>Agaricales</taxon>
        <taxon>Pleurotineae</taxon>
        <taxon>Pleurotaceae</taxon>
        <taxon>Hohenbuehelia</taxon>
    </lineage>
</organism>
<proteinExistence type="predicted"/>
<keyword evidence="2 3" id="KW-0539">Nucleus</keyword>
<reference evidence="7" key="1">
    <citation type="submission" date="2024-06" db="EMBL/GenBank/DDBJ databases">
        <title>Multi-omics analyses provide insights into the biosynthesis of the anticancer antibiotic pleurotin in Hohenbuehelia grisea.</title>
        <authorList>
            <person name="Weaver J.A."/>
            <person name="Alberti F."/>
        </authorList>
    </citation>
    <scope>NUCLEOTIDE SEQUENCE [LARGE SCALE GENOMIC DNA]</scope>
    <source>
        <strain evidence="7">T-177</strain>
    </source>
</reference>
<evidence type="ECO:0000256" key="1">
    <source>
        <dbReference type="ARBA" id="ARBA00023125"/>
    </source>
</evidence>
<dbReference type="Pfam" id="PF00505">
    <property type="entry name" value="HMG_box"/>
    <property type="match status" value="1"/>
</dbReference>
<name>A0ABR3JCA5_9AGAR</name>
<dbReference type="CDD" id="cd01389">
    <property type="entry name" value="HMG-box_ROX1-like"/>
    <property type="match status" value="1"/>
</dbReference>
<dbReference type="PROSITE" id="PS50118">
    <property type="entry name" value="HMG_BOX_2"/>
    <property type="match status" value="1"/>
</dbReference>
<feature type="compositionally biased region" description="Basic residues" evidence="4">
    <location>
        <begin position="61"/>
        <end position="72"/>
    </location>
</feature>
<comment type="caution">
    <text evidence="6">The sequence shown here is derived from an EMBL/GenBank/DDBJ whole genome shotgun (WGS) entry which is preliminary data.</text>
</comment>
<dbReference type="PANTHER" id="PTHR45789">
    <property type="entry name" value="FI18025P1"/>
    <property type="match status" value="1"/>
</dbReference>
<dbReference type="Proteomes" id="UP001556367">
    <property type="component" value="Unassembled WGS sequence"/>
</dbReference>
<evidence type="ECO:0000313" key="6">
    <source>
        <dbReference type="EMBL" id="KAL0953102.1"/>
    </source>
</evidence>
<dbReference type="InterPro" id="IPR036910">
    <property type="entry name" value="HMG_box_dom_sf"/>
</dbReference>
<evidence type="ECO:0000256" key="4">
    <source>
        <dbReference type="SAM" id="MobiDB-lite"/>
    </source>
</evidence>
<keyword evidence="1 3" id="KW-0238">DNA-binding</keyword>
<gene>
    <name evidence="6" type="ORF">HGRIS_004373</name>
</gene>
<feature type="compositionally biased region" description="Low complexity" evidence="4">
    <location>
        <begin position="242"/>
        <end position="254"/>
    </location>
</feature>
<feature type="region of interest" description="Disordered" evidence="4">
    <location>
        <begin position="1"/>
        <end position="81"/>
    </location>
</feature>
<dbReference type="InterPro" id="IPR051356">
    <property type="entry name" value="SOX/SOX-like_TF"/>
</dbReference>
<feature type="domain" description="HMG box" evidence="5">
    <location>
        <begin position="78"/>
        <end position="147"/>
    </location>
</feature>
<protein>
    <recommendedName>
        <fullName evidence="5">HMG box domain-containing protein</fullName>
    </recommendedName>
</protein>
<dbReference type="InterPro" id="IPR009071">
    <property type="entry name" value="HMG_box_dom"/>
</dbReference>
<dbReference type="EMBL" id="JASNQZ010000008">
    <property type="protein sequence ID" value="KAL0953102.1"/>
    <property type="molecule type" value="Genomic_DNA"/>
</dbReference>
<dbReference type="Gene3D" id="1.10.30.10">
    <property type="entry name" value="High mobility group box domain"/>
    <property type="match status" value="1"/>
</dbReference>
<dbReference type="SMART" id="SM00398">
    <property type="entry name" value="HMG"/>
    <property type="match status" value="1"/>
</dbReference>
<keyword evidence="7" id="KW-1185">Reference proteome</keyword>
<dbReference type="PANTHER" id="PTHR45789:SF2">
    <property type="entry name" value="FI18025P1"/>
    <property type="match status" value="1"/>
</dbReference>